<feature type="signal peptide" evidence="1">
    <location>
        <begin position="1"/>
        <end position="27"/>
    </location>
</feature>
<proteinExistence type="predicted"/>
<evidence type="ECO:0000256" key="1">
    <source>
        <dbReference type="SAM" id="SignalP"/>
    </source>
</evidence>
<sequence>MRTFFTAGMISSALLVGIAGSPASVSANELDADMSYKKGFTFQTTDNRYKMQIQARIQARIATPSDSQPTSLEDYLNYSKGDEEIGINRARLKIKGHAYQPWLKFALEYDLDGSRLLSYTVNVEKNDGLKFKTGQWKFEYSRERSVSSGGQQMLDRSIINRIFTIDRQQGAAIYGNLGSQHIPNVSYWLGVGTGNGLGSNKNDGGAPLYYGRVQWNIAGEDFGFNASDLTFSKSLNASMAISFSTNESAFTRFSSSGGGQLESFEEGIDNQYEIDQHNIDFALMYRGLSAQGEFHKKNISDSAGVQNTDTEYTGYYVQAGYLGHARFNWWPKPLEIALRYATYEEVDNTNDERHVEKALAANWFFNGHRNKLTADITQFDIEQATLATVDETRFRVQWDVTF</sequence>
<accession>A0A7X5LL57</accession>
<evidence type="ECO:0000313" key="3">
    <source>
        <dbReference type="Proteomes" id="UP000470213"/>
    </source>
</evidence>
<keyword evidence="1" id="KW-0732">Signal</keyword>
<dbReference type="Proteomes" id="UP000470213">
    <property type="component" value="Unassembled WGS sequence"/>
</dbReference>
<name>A0A7X5LL57_9ALTE</name>
<reference evidence="2 3" key="1">
    <citation type="submission" date="2020-01" db="EMBL/GenBank/DDBJ databases">
        <authorList>
            <person name="Chen J."/>
            <person name="Zhu S."/>
            <person name="Yang J."/>
        </authorList>
    </citation>
    <scope>NUCLEOTIDE SEQUENCE [LARGE SCALE GENOMIC DNA]</scope>
    <source>
        <strain evidence="2 3">345S023</strain>
    </source>
</reference>
<keyword evidence="3" id="KW-1185">Reference proteome</keyword>
<dbReference type="InterPro" id="IPR023614">
    <property type="entry name" value="Porin_dom_sf"/>
</dbReference>
<dbReference type="EMBL" id="JAAAWN010000010">
    <property type="protein sequence ID" value="NDV91356.1"/>
    <property type="molecule type" value="Genomic_DNA"/>
</dbReference>
<dbReference type="InterPro" id="IPR010870">
    <property type="entry name" value="Porin_O/P"/>
</dbReference>
<feature type="chain" id="PRO_5030584996" evidence="1">
    <location>
        <begin position="28"/>
        <end position="402"/>
    </location>
</feature>
<protein>
    <submittedName>
        <fullName evidence="2">Porin</fullName>
    </submittedName>
</protein>
<dbReference type="AlphaFoldDB" id="A0A7X5LL57"/>
<gene>
    <name evidence="2" type="ORF">GTH32_09210</name>
</gene>
<dbReference type="RefSeq" id="WP_163084986.1">
    <property type="nucleotide sequence ID" value="NZ_JAAAWN010000010.1"/>
</dbReference>
<dbReference type="Pfam" id="PF07396">
    <property type="entry name" value="Porin_O_P"/>
    <property type="match status" value="1"/>
</dbReference>
<dbReference type="Gene3D" id="2.40.160.10">
    <property type="entry name" value="Porin"/>
    <property type="match status" value="1"/>
</dbReference>
<evidence type="ECO:0000313" key="2">
    <source>
        <dbReference type="EMBL" id="NDV91356.1"/>
    </source>
</evidence>
<organism evidence="2 3">
    <name type="scientific">Alteromonas profundi</name>
    <dbReference type="NCBI Taxonomy" id="2696062"/>
    <lineage>
        <taxon>Bacteria</taxon>
        <taxon>Pseudomonadati</taxon>
        <taxon>Pseudomonadota</taxon>
        <taxon>Gammaproteobacteria</taxon>
        <taxon>Alteromonadales</taxon>
        <taxon>Alteromonadaceae</taxon>
        <taxon>Alteromonas/Salinimonas group</taxon>
        <taxon>Alteromonas</taxon>
    </lineage>
</organism>
<comment type="caution">
    <text evidence="2">The sequence shown here is derived from an EMBL/GenBank/DDBJ whole genome shotgun (WGS) entry which is preliminary data.</text>
</comment>